<dbReference type="AlphaFoldDB" id="A0AAJ7U360"/>
<reference evidence="4" key="1">
    <citation type="submission" date="2025-08" db="UniProtKB">
        <authorList>
            <consortium name="RefSeq"/>
        </authorList>
    </citation>
    <scope>IDENTIFICATION</scope>
    <source>
        <tissue evidence="4">Sperm</tissue>
    </source>
</reference>
<feature type="region of interest" description="Disordered" evidence="1">
    <location>
        <begin position="203"/>
        <end position="231"/>
    </location>
</feature>
<keyword evidence="3" id="KW-1185">Reference proteome</keyword>
<keyword evidence="2" id="KW-0732">Signal</keyword>
<organism evidence="3 4">
    <name type="scientific">Petromyzon marinus</name>
    <name type="common">Sea lamprey</name>
    <dbReference type="NCBI Taxonomy" id="7757"/>
    <lineage>
        <taxon>Eukaryota</taxon>
        <taxon>Metazoa</taxon>
        <taxon>Chordata</taxon>
        <taxon>Craniata</taxon>
        <taxon>Vertebrata</taxon>
        <taxon>Cyclostomata</taxon>
        <taxon>Hyperoartia</taxon>
        <taxon>Petromyzontiformes</taxon>
        <taxon>Petromyzontidae</taxon>
        <taxon>Petromyzon</taxon>
    </lineage>
</organism>
<feature type="compositionally biased region" description="Basic and acidic residues" evidence="1">
    <location>
        <begin position="83"/>
        <end position="98"/>
    </location>
</feature>
<dbReference type="KEGG" id="pmrn:116953102"/>
<feature type="chain" id="PRO_5042465112" evidence="2">
    <location>
        <begin position="27"/>
        <end position="279"/>
    </location>
</feature>
<evidence type="ECO:0000256" key="2">
    <source>
        <dbReference type="SAM" id="SignalP"/>
    </source>
</evidence>
<evidence type="ECO:0000313" key="4">
    <source>
        <dbReference type="RefSeq" id="XP_032828837.1"/>
    </source>
</evidence>
<accession>A0AAJ7U360</accession>
<feature type="compositionally biased region" description="Low complexity" evidence="1">
    <location>
        <begin position="59"/>
        <end position="70"/>
    </location>
</feature>
<evidence type="ECO:0000256" key="1">
    <source>
        <dbReference type="SAM" id="MobiDB-lite"/>
    </source>
</evidence>
<protein>
    <submittedName>
        <fullName evidence="4">Golgin subfamily A member 6-like protein 22</fullName>
    </submittedName>
</protein>
<feature type="signal peptide" evidence="2">
    <location>
        <begin position="1"/>
        <end position="26"/>
    </location>
</feature>
<evidence type="ECO:0000313" key="3">
    <source>
        <dbReference type="Proteomes" id="UP001318040"/>
    </source>
</evidence>
<dbReference type="Proteomes" id="UP001318040">
    <property type="component" value="Chromosome 50"/>
</dbReference>
<gene>
    <name evidence="4" type="primary">LOC116953102</name>
</gene>
<feature type="compositionally biased region" description="Basic and acidic residues" evidence="1">
    <location>
        <begin position="203"/>
        <end position="216"/>
    </location>
</feature>
<dbReference type="RefSeq" id="XP_032828837.1">
    <property type="nucleotide sequence ID" value="XM_032972946.1"/>
</dbReference>
<sequence length="279" mass="31779">MPTHKGINSYIIALIVFTTCVSLCSNRWDPNHRMTSVKALLHSWLQSTGTREPSQQGPATTTATTTTTTTSPDSVQGSIALASRKDDANSGATERRPDPVQPSSRTQASVEKTEVVDKDVLKELKEETMEMEVLDKERLEVEQKIGEENVEMVEYDVKTKEEVVVVEEEDDEDNKTLVLEEEDDEDENTLVLEEEETLMAKNEKTMVKNEEKMKEEMVEEEKEEDIVLEKDKEEMEEMMVVAEGEKKKKKKRSRMARAGRAIRSFLCRVLLCRGRATTE</sequence>
<proteinExistence type="predicted"/>
<feature type="compositionally biased region" description="Polar residues" evidence="1">
    <location>
        <begin position="47"/>
        <end position="58"/>
    </location>
</feature>
<feature type="region of interest" description="Disordered" evidence="1">
    <location>
        <begin position="47"/>
        <end position="112"/>
    </location>
</feature>
<name>A0AAJ7U360_PETMA</name>
<feature type="compositionally biased region" description="Polar residues" evidence="1">
    <location>
        <begin position="101"/>
        <end position="110"/>
    </location>
</feature>